<comment type="caution">
    <text evidence="2">The sequence shown here is derived from an EMBL/GenBank/DDBJ whole genome shotgun (WGS) entry which is preliminary data.</text>
</comment>
<dbReference type="EMBL" id="QCYY01002546">
    <property type="protein sequence ID" value="ROT69601.1"/>
    <property type="molecule type" value="Genomic_DNA"/>
</dbReference>
<feature type="region of interest" description="Disordered" evidence="1">
    <location>
        <begin position="111"/>
        <end position="200"/>
    </location>
</feature>
<organism evidence="2 3">
    <name type="scientific">Penaeus vannamei</name>
    <name type="common">Whiteleg shrimp</name>
    <name type="synonym">Litopenaeus vannamei</name>
    <dbReference type="NCBI Taxonomy" id="6689"/>
    <lineage>
        <taxon>Eukaryota</taxon>
        <taxon>Metazoa</taxon>
        <taxon>Ecdysozoa</taxon>
        <taxon>Arthropoda</taxon>
        <taxon>Crustacea</taxon>
        <taxon>Multicrustacea</taxon>
        <taxon>Malacostraca</taxon>
        <taxon>Eumalacostraca</taxon>
        <taxon>Eucarida</taxon>
        <taxon>Decapoda</taxon>
        <taxon>Dendrobranchiata</taxon>
        <taxon>Penaeoidea</taxon>
        <taxon>Penaeidae</taxon>
        <taxon>Penaeus</taxon>
    </lineage>
</organism>
<dbReference type="OrthoDB" id="6378094at2759"/>
<feature type="compositionally biased region" description="Basic and acidic residues" evidence="1">
    <location>
        <begin position="171"/>
        <end position="187"/>
    </location>
</feature>
<feature type="region of interest" description="Disordered" evidence="1">
    <location>
        <begin position="404"/>
        <end position="429"/>
    </location>
</feature>
<feature type="compositionally biased region" description="Pro residues" evidence="1">
    <location>
        <begin position="406"/>
        <end position="415"/>
    </location>
</feature>
<accession>A0A423SZF6</accession>
<keyword evidence="3" id="KW-1185">Reference proteome</keyword>
<evidence type="ECO:0000313" key="3">
    <source>
        <dbReference type="Proteomes" id="UP000283509"/>
    </source>
</evidence>
<reference evidence="2 3" key="1">
    <citation type="submission" date="2018-04" db="EMBL/GenBank/DDBJ databases">
        <authorList>
            <person name="Zhang X."/>
            <person name="Yuan J."/>
            <person name="Li F."/>
            <person name="Xiang J."/>
        </authorList>
    </citation>
    <scope>NUCLEOTIDE SEQUENCE [LARGE SCALE GENOMIC DNA]</scope>
    <source>
        <tissue evidence="2">Muscle</tissue>
    </source>
</reference>
<feature type="region of interest" description="Disordered" evidence="1">
    <location>
        <begin position="80"/>
        <end position="99"/>
    </location>
</feature>
<protein>
    <submittedName>
        <fullName evidence="2">Uncharacterized protein</fullName>
    </submittedName>
</protein>
<reference evidence="2 3" key="2">
    <citation type="submission" date="2019-01" db="EMBL/GenBank/DDBJ databases">
        <title>The decoding of complex shrimp genome reveals the adaptation for benthos swimmer, frequently molting mechanism and breeding impact on genome.</title>
        <authorList>
            <person name="Sun Y."/>
            <person name="Gao Y."/>
            <person name="Yu Y."/>
        </authorList>
    </citation>
    <scope>NUCLEOTIDE SEQUENCE [LARGE SCALE GENOMIC DNA]</scope>
    <source>
        <tissue evidence="2">Muscle</tissue>
    </source>
</reference>
<feature type="compositionally biased region" description="Low complexity" evidence="1">
    <location>
        <begin position="123"/>
        <end position="137"/>
    </location>
</feature>
<feature type="compositionally biased region" description="Polar residues" evidence="1">
    <location>
        <begin position="417"/>
        <end position="429"/>
    </location>
</feature>
<dbReference type="Proteomes" id="UP000283509">
    <property type="component" value="Unassembled WGS sequence"/>
</dbReference>
<evidence type="ECO:0000256" key="1">
    <source>
        <dbReference type="SAM" id="MobiDB-lite"/>
    </source>
</evidence>
<proteinExistence type="predicted"/>
<name>A0A423SZF6_PENVA</name>
<gene>
    <name evidence="2" type="ORF">C7M84_012189</name>
</gene>
<dbReference type="AlphaFoldDB" id="A0A423SZF6"/>
<sequence>MAKKNHCRSLQGKAKPQGKPEENALNEVSEDSLLVLVPTLPLDDHERSGQDLKREVEYEVISIPGDLLRREIRQVAQQYGPPSLSFGDNNNNNNGGGFVVQADTIQDFGEVINPAPTNSYDTPSSSQSTSGFTFSGPPSSPSPTLPPKQPVTLPPCPEAGLHPAHPAPEAEPERLAGRGHEFRRTDPGQRVQRRRPGREKCRQSRTLLRRWLVNTKSNGIQTATRVASDGLQYAGQLSAAVLRVLLQVPAIKARVLSEIIEASQPLVYAVSDVLSESADDMGDILQAKTAIVSDTMNIIIKLIQDILALKGRIIASLGGSGLDVGAKAFNAATRIGGAFIESAGGVASAVGSGVGDVVRVATSANLPAPPSLPPLTLPTLPNLQLPKITLPTIDFSKLTQSNLAPIPLPSKPASPPHSVTQPSQTYSSP</sequence>
<feature type="region of interest" description="Disordered" evidence="1">
    <location>
        <begin position="1"/>
        <end position="29"/>
    </location>
</feature>
<feature type="compositionally biased region" description="Pro residues" evidence="1">
    <location>
        <begin position="138"/>
        <end position="157"/>
    </location>
</feature>
<evidence type="ECO:0000313" key="2">
    <source>
        <dbReference type="EMBL" id="ROT69601.1"/>
    </source>
</evidence>